<name>A0A5S9F676_UABAM</name>
<dbReference type="Proteomes" id="UP000326354">
    <property type="component" value="Chromosome"/>
</dbReference>
<gene>
    <name evidence="1" type="ORF">UABAM_05494</name>
</gene>
<keyword evidence="2" id="KW-1185">Reference proteome</keyword>
<sequence>MISAKMLVQGGIFYTQNGNKKTLLRNAQKTLQELLEAKYIDYKRYPILETGKYRRFYFLPDHVKMGFDYKDSHMIHEGLIEHDQLTALFLVHLFRCCDKQGISVKWYPPFEIETKTTDGAVTLAKDGKIYQTFILESDTGTHDYKEIRQKYEEYIKCLENHPQRKVLFLVKGTKRRDNLRNLLKKMLQDSHHQKYIKQIAFICPLEIPPQAKFF</sequence>
<reference evidence="1 2" key="1">
    <citation type="submission" date="2019-08" db="EMBL/GenBank/DDBJ databases">
        <title>Complete genome sequence of Candidatus Uab amorphum.</title>
        <authorList>
            <person name="Shiratori T."/>
            <person name="Suzuki S."/>
            <person name="Kakizawa Y."/>
            <person name="Ishida K."/>
        </authorList>
    </citation>
    <scope>NUCLEOTIDE SEQUENCE [LARGE SCALE GENOMIC DNA]</scope>
    <source>
        <strain evidence="1 2">SRT547</strain>
    </source>
</reference>
<protein>
    <submittedName>
        <fullName evidence="1">Uncharacterized protein</fullName>
    </submittedName>
</protein>
<dbReference type="AlphaFoldDB" id="A0A5S9F676"/>
<dbReference type="KEGG" id="uam:UABAM_05494"/>
<dbReference type="RefSeq" id="WP_151971120.1">
    <property type="nucleotide sequence ID" value="NZ_AP019860.1"/>
</dbReference>
<accession>A0A5S9F676</accession>
<dbReference type="EMBL" id="AP019860">
    <property type="protein sequence ID" value="BBM87091.1"/>
    <property type="molecule type" value="Genomic_DNA"/>
</dbReference>
<evidence type="ECO:0000313" key="1">
    <source>
        <dbReference type="EMBL" id="BBM87091.1"/>
    </source>
</evidence>
<proteinExistence type="predicted"/>
<evidence type="ECO:0000313" key="2">
    <source>
        <dbReference type="Proteomes" id="UP000326354"/>
    </source>
</evidence>
<organism evidence="1 2">
    <name type="scientific">Uabimicrobium amorphum</name>
    <dbReference type="NCBI Taxonomy" id="2596890"/>
    <lineage>
        <taxon>Bacteria</taxon>
        <taxon>Pseudomonadati</taxon>
        <taxon>Planctomycetota</taxon>
        <taxon>Candidatus Uabimicrobiia</taxon>
        <taxon>Candidatus Uabimicrobiales</taxon>
        <taxon>Candidatus Uabimicrobiaceae</taxon>
        <taxon>Candidatus Uabimicrobium</taxon>
    </lineage>
</organism>